<comment type="caution">
    <text evidence="1">The sequence shown here is derived from an EMBL/GenBank/DDBJ whole genome shotgun (WGS) entry which is preliminary data.</text>
</comment>
<dbReference type="GO" id="GO:0003677">
    <property type="term" value="F:DNA binding"/>
    <property type="evidence" value="ECO:0007669"/>
    <property type="project" value="UniProtKB-KW"/>
</dbReference>
<sequence length="348" mass="40598">MDLNPDVSWSESEAGLSHYFSMAEHLFHAGKKTEAVPLYRYVIENEQDVQNQQYILSQFRLFQALIGIGSQENKEALLRFESHYTYLPDDIKLDALLQMANVYYTMGNWDKVESYADELRTLAKSIYDKQREDKTKYQNFQTKRPLVVYYGQGYLLKGIALTMQDRCEEAKGYVLEYSDLGWFEFLDEVGRKEVEKFRIWGKANMYSLELKTGNQTIIPEYLNYLEEYPNELLPGALNLVESANKYGFSVDVILDDLCQKISIMDSSITSITGTQLFHFWYEKASYSFKKVQMVNGINDLLHALYIAQKIRYYSGFERCVSLFSKQIQYASEQQKANYRNLLEGVSEL</sequence>
<accession>A0A2T6FV27</accession>
<dbReference type="EMBL" id="PYHP01000078">
    <property type="protein sequence ID" value="PUA35753.1"/>
    <property type="molecule type" value="Genomic_DNA"/>
</dbReference>
<gene>
    <name evidence="1" type="ORF">C8Z91_29245</name>
</gene>
<dbReference type="InterPro" id="IPR011990">
    <property type="entry name" value="TPR-like_helical_dom_sf"/>
</dbReference>
<name>A0A2T6FV27_9BACL</name>
<dbReference type="Proteomes" id="UP000244184">
    <property type="component" value="Unassembled WGS sequence"/>
</dbReference>
<reference evidence="1 2" key="1">
    <citation type="submission" date="2018-03" db="EMBL/GenBank/DDBJ databases">
        <title>Genome sequence of Paenibacillus elgii strain AC13 an antimicrobial compound producing bacteria.</title>
        <authorList>
            <person name="Kurokawa A.S."/>
            <person name="Araujo J.F."/>
            <person name="Costa R.A."/>
            <person name="Ortega D.B."/>
            <person name="Pires A.S."/>
            <person name="Pappas G.J.Jr."/>
            <person name="Franco O.L."/>
            <person name="Barreto C."/>
            <person name="Magalhaes B.S."/>
            <person name="Kruger R.H."/>
        </authorList>
    </citation>
    <scope>NUCLEOTIDE SEQUENCE [LARGE SCALE GENOMIC DNA]</scope>
    <source>
        <strain evidence="1 2">AC13</strain>
    </source>
</reference>
<keyword evidence="1" id="KW-0238">DNA-binding</keyword>
<dbReference type="Gene3D" id="1.25.40.10">
    <property type="entry name" value="Tetratricopeptide repeat domain"/>
    <property type="match status" value="1"/>
</dbReference>
<protein>
    <submittedName>
        <fullName evidence="1">DNA-binding protein</fullName>
    </submittedName>
</protein>
<dbReference type="AlphaFoldDB" id="A0A2T6FV27"/>
<evidence type="ECO:0000313" key="2">
    <source>
        <dbReference type="Proteomes" id="UP000244184"/>
    </source>
</evidence>
<proteinExistence type="predicted"/>
<organism evidence="1 2">
    <name type="scientific">Paenibacillus elgii</name>
    <dbReference type="NCBI Taxonomy" id="189691"/>
    <lineage>
        <taxon>Bacteria</taxon>
        <taxon>Bacillati</taxon>
        <taxon>Bacillota</taxon>
        <taxon>Bacilli</taxon>
        <taxon>Bacillales</taxon>
        <taxon>Paenibacillaceae</taxon>
        <taxon>Paenibacillus</taxon>
    </lineage>
</organism>
<evidence type="ECO:0000313" key="1">
    <source>
        <dbReference type="EMBL" id="PUA35753.1"/>
    </source>
</evidence>
<dbReference type="RefSeq" id="WP_108534369.1">
    <property type="nucleotide sequence ID" value="NZ_PYHP01000078.1"/>
</dbReference>
<dbReference type="SUPFAM" id="SSF48452">
    <property type="entry name" value="TPR-like"/>
    <property type="match status" value="1"/>
</dbReference>